<dbReference type="InterPro" id="IPR011049">
    <property type="entry name" value="Serralysin-like_metalloprot_C"/>
</dbReference>
<dbReference type="EMBL" id="PGFZ01000007">
    <property type="protein sequence ID" value="POZ51026.1"/>
    <property type="molecule type" value="Genomic_DNA"/>
</dbReference>
<protein>
    <submittedName>
        <fullName evidence="5">Calcium-binding protein</fullName>
    </submittedName>
</protein>
<evidence type="ECO:0000256" key="3">
    <source>
        <dbReference type="ARBA" id="ARBA00022837"/>
    </source>
</evidence>
<sequence>MAITGTNAGEQLNGTAGNDQILGLGGDDVLVGLDGNDTLYGGDGNDTLYGGNGNDILDGGNGSDYYIGGAGQDTFVIDTESTSIGNSISDFELGADRIDLRQLGIADFATLQSLLFEDSNNNAVLGFSRNDIWTTTLMVGIRKDDLFAANFIFATNISNDTLNGGNMKDDLFGGLGNDILSGGLGNDRLFGEGGDDILYGNTASTVYGTANGDTDLLYGGAGNDKIFGGTGNDQLFGGDGNDKLDGGSGNDFMTGGAGPDTFVLNFGGGSQNDTITDFDVTQDKIDVTALGISDFDTIKALSFLSTTLDSALIYYANGFENDVFFLHVLPGSLTAGNAILATANTNNTLTGDTNPDINNKNDDLFGGLGNDSLSGGTGNDRLFGEQGDDVVYGYLSSSPSGNNNDGRDVLFGGAGNDKLFGGGDNDTLNGGAGDDILTGGTGRDSLDGSTGTDTASYLDSAFPVTVRLWDNTATGGDALGDSLSNIENLTGSQAGNDTLAGNAGNNILNGAGGADYMNGREGNDTYFIDNAGDVISDYSGLDTVNSSIPYTLGSQLENLNLLGAGGLNGTGNALNNTLSGTSGNNILNGLDGTDTVSYANASAGVSINLGISGAQNTLGAGTDTVLNFESLIGSGFNDTLIGTANANTLTGGAGTDKLTGGAGADTFIFNSTIGFDVVNDFAAGADKLLFSQAGIHIGNGNALVDGGAVRASGTGGFANSAELVIMQQNISGGITTSSAAAAIGSATAAYTVGKTALFVVDNGTASGIFLFTAANADAQVTASELTTIAILGTNANTSLADYGFIA</sequence>
<evidence type="ECO:0000256" key="1">
    <source>
        <dbReference type="ARBA" id="ARBA00004613"/>
    </source>
</evidence>
<gene>
    <name evidence="5" type="ORF">AADEFJLK_02983</name>
</gene>
<evidence type="ECO:0000313" key="5">
    <source>
        <dbReference type="EMBL" id="POZ51026.1"/>
    </source>
</evidence>
<dbReference type="Pfam" id="PF00353">
    <property type="entry name" value="HemolysinCabind"/>
    <property type="match status" value="9"/>
</dbReference>
<proteinExistence type="predicted"/>
<dbReference type="GO" id="GO:0005576">
    <property type="term" value="C:extracellular region"/>
    <property type="evidence" value="ECO:0007669"/>
    <property type="project" value="UniProtKB-SubCell"/>
</dbReference>
<feature type="region of interest" description="Disordered" evidence="4">
    <location>
        <begin position="422"/>
        <end position="449"/>
    </location>
</feature>
<keyword evidence="3" id="KW-0106">Calcium</keyword>
<name>A0A2S5CJQ6_9GAMM</name>
<dbReference type="SUPFAM" id="SSF51120">
    <property type="entry name" value="beta-Roll"/>
    <property type="match status" value="5"/>
</dbReference>
<dbReference type="RefSeq" id="WP_170065127.1">
    <property type="nucleotide sequence ID" value="NZ_PGFZ01000007.1"/>
</dbReference>
<organism evidence="5 6">
    <name type="scientific">Methylovulum psychrotolerans</name>
    <dbReference type="NCBI Taxonomy" id="1704499"/>
    <lineage>
        <taxon>Bacteria</taxon>
        <taxon>Pseudomonadati</taxon>
        <taxon>Pseudomonadota</taxon>
        <taxon>Gammaproteobacteria</taxon>
        <taxon>Methylococcales</taxon>
        <taxon>Methylococcaceae</taxon>
        <taxon>Methylovulum</taxon>
    </lineage>
</organism>
<dbReference type="InterPro" id="IPR018511">
    <property type="entry name" value="Hemolysin-typ_Ca-bd_CS"/>
</dbReference>
<dbReference type="PANTHER" id="PTHR38340:SF1">
    <property type="entry name" value="S-LAYER PROTEIN"/>
    <property type="match status" value="1"/>
</dbReference>
<dbReference type="PROSITE" id="PS00330">
    <property type="entry name" value="HEMOLYSIN_CALCIUM"/>
    <property type="match status" value="5"/>
</dbReference>
<keyword evidence="2" id="KW-0964">Secreted</keyword>
<reference evidence="5 6" key="1">
    <citation type="submission" date="2017-11" db="EMBL/GenBank/DDBJ databases">
        <title>Draft Genome Sequence of Methylobacter psychrotolerans Sph1T, an Obligate Methanotroph from Low-Temperature Environments.</title>
        <authorList>
            <person name="Oshkin I.Y."/>
            <person name="Miroshnikov K."/>
            <person name="Belova S.E."/>
            <person name="Korzhenkov A."/>
            <person name="Toshchakov S.V."/>
            <person name="Dedysh S.N."/>
        </authorList>
    </citation>
    <scope>NUCLEOTIDE SEQUENCE [LARGE SCALE GENOMIC DNA]</scope>
    <source>
        <strain evidence="5 6">Sph1</strain>
    </source>
</reference>
<comment type="subcellular location">
    <subcellularLocation>
        <location evidence="1">Secreted</location>
    </subcellularLocation>
</comment>
<dbReference type="GO" id="GO:0005509">
    <property type="term" value="F:calcium ion binding"/>
    <property type="evidence" value="ECO:0007669"/>
    <property type="project" value="InterPro"/>
</dbReference>
<dbReference type="PANTHER" id="PTHR38340">
    <property type="entry name" value="S-LAYER PROTEIN"/>
    <property type="match status" value="1"/>
</dbReference>
<dbReference type="InterPro" id="IPR001343">
    <property type="entry name" value="Hemolysn_Ca-bd"/>
</dbReference>
<evidence type="ECO:0000313" key="6">
    <source>
        <dbReference type="Proteomes" id="UP000237423"/>
    </source>
</evidence>
<comment type="caution">
    <text evidence="5">The sequence shown here is derived from an EMBL/GenBank/DDBJ whole genome shotgun (WGS) entry which is preliminary data.</text>
</comment>
<evidence type="ECO:0000256" key="2">
    <source>
        <dbReference type="ARBA" id="ARBA00022525"/>
    </source>
</evidence>
<accession>A0A2S5CJQ6</accession>
<dbReference type="PRINTS" id="PR00313">
    <property type="entry name" value="CABNDNGRPT"/>
</dbReference>
<dbReference type="Proteomes" id="UP000237423">
    <property type="component" value="Unassembled WGS sequence"/>
</dbReference>
<dbReference type="InterPro" id="IPR050557">
    <property type="entry name" value="RTX_toxin/Mannuronan_C5-epim"/>
</dbReference>
<dbReference type="AlphaFoldDB" id="A0A2S5CJQ6"/>
<dbReference type="Gene3D" id="2.150.10.10">
    <property type="entry name" value="Serralysin-like metalloprotease, C-terminal"/>
    <property type="match status" value="5"/>
</dbReference>
<evidence type="ECO:0000256" key="4">
    <source>
        <dbReference type="SAM" id="MobiDB-lite"/>
    </source>
</evidence>